<dbReference type="GO" id="GO:0006508">
    <property type="term" value="P:proteolysis"/>
    <property type="evidence" value="ECO:0007669"/>
    <property type="project" value="InterPro"/>
</dbReference>
<evidence type="ECO:0000259" key="1">
    <source>
        <dbReference type="Pfam" id="PF00112"/>
    </source>
</evidence>
<feature type="non-terminal residue" evidence="2">
    <location>
        <position position="1"/>
    </location>
</feature>
<dbReference type="Pfam" id="PF00112">
    <property type="entry name" value="Peptidase_C1"/>
    <property type="match status" value="1"/>
</dbReference>
<reference evidence="2" key="1">
    <citation type="submission" date="2014-06" db="EMBL/GenBank/DDBJ databases">
        <title>Key roles for freshwater Actinobacteria revealed by deep metagenomic sequencing.</title>
        <authorList>
            <person name="Ghai R."/>
            <person name="Mizuno C.M."/>
            <person name="Picazo A."/>
            <person name="Camacho A."/>
            <person name="Rodriguez-Valera F."/>
        </authorList>
    </citation>
    <scope>NUCLEOTIDE SEQUENCE</scope>
</reference>
<gene>
    <name evidence="2" type="ORF">GM51_17310</name>
</gene>
<feature type="domain" description="Peptidase C1A papain C-terminal" evidence="1">
    <location>
        <begin position="29"/>
        <end position="63"/>
    </location>
</feature>
<accession>A0A094PXJ4</accession>
<dbReference type="PROSITE" id="PS00639">
    <property type="entry name" value="THIOL_PROTEASE_HIS"/>
    <property type="match status" value="1"/>
</dbReference>
<dbReference type="InterPro" id="IPR038765">
    <property type="entry name" value="Papain-like_cys_pep_sf"/>
</dbReference>
<protein>
    <recommendedName>
        <fullName evidence="1">Peptidase C1A papain C-terminal domain-containing protein</fullName>
    </recommendedName>
</protein>
<dbReference type="GO" id="GO:0008234">
    <property type="term" value="F:cysteine-type peptidase activity"/>
    <property type="evidence" value="ECO:0007669"/>
    <property type="project" value="InterPro"/>
</dbReference>
<dbReference type="SUPFAM" id="SSF54001">
    <property type="entry name" value="Cysteine proteinases"/>
    <property type="match status" value="1"/>
</dbReference>
<dbReference type="EMBL" id="JNSL01000148">
    <property type="protein sequence ID" value="KGA14434.1"/>
    <property type="molecule type" value="Genomic_DNA"/>
</dbReference>
<name>A0A094PXJ4_9ZZZZ</name>
<organism evidence="2">
    <name type="scientific">freshwater metagenome</name>
    <dbReference type="NCBI Taxonomy" id="449393"/>
    <lineage>
        <taxon>unclassified sequences</taxon>
        <taxon>metagenomes</taxon>
        <taxon>ecological metagenomes</taxon>
    </lineage>
</organism>
<dbReference type="AlphaFoldDB" id="A0A094PXJ4"/>
<dbReference type="Gene3D" id="3.90.70.10">
    <property type="entry name" value="Cysteine proteinases"/>
    <property type="match status" value="1"/>
</dbReference>
<proteinExistence type="predicted"/>
<dbReference type="InterPro" id="IPR025660">
    <property type="entry name" value="Pept_his_AS"/>
</dbReference>
<evidence type="ECO:0000313" key="2">
    <source>
        <dbReference type="EMBL" id="KGA14434.1"/>
    </source>
</evidence>
<dbReference type="InterPro" id="IPR000668">
    <property type="entry name" value="Peptidase_C1A_C"/>
</dbReference>
<comment type="caution">
    <text evidence="2">The sequence shown here is derived from an EMBL/GenBank/DDBJ whole genome shotgun (WGS) entry which is preliminary data.</text>
</comment>
<sequence>LAIYESFERPITAASGLIPMPKPTEAYLGGHAMMAVGYDDQTHEFLVRNSWSSHWGIDGYCWTPYDYLTNPHLASDFWAIQALTTK</sequence>